<organism evidence="2 3">
    <name type="scientific">Novosphingobium hassiacum</name>
    <dbReference type="NCBI Taxonomy" id="173676"/>
    <lineage>
        <taxon>Bacteria</taxon>
        <taxon>Pseudomonadati</taxon>
        <taxon>Pseudomonadota</taxon>
        <taxon>Alphaproteobacteria</taxon>
        <taxon>Sphingomonadales</taxon>
        <taxon>Sphingomonadaceae</taxon>
        <taxon>Novosphingobium</taxon>
    </lineage>
</organism>
<comment type="caution">
    <text evidence="2">The sequence shown here is derived from an EMBL/GenBank/DDBJ whole genome shotgun (WGS) entry which is preliminary data.</text>
</comment>
<sequence length="194" mass="22182">MDVLNRSSLLLSVSAWEWFCEDLIRRNGASLAKRFKRADDLPVGVRDPMLEWYYNKTGMKSLNKTSKEALWSLAGHGWREIYREYVASKTAALNTPNSDNLKKIFRSTLDIDDITLSWRYQRWGPEIYVGKLEDMLKLRHRIAHGDIGDEVVGKGAAVAAVALVRNLGRRSVESVSQNFKRFDLQGRNARLKPA</sequence>
<reference evidence="2 3" key="1">
    <citation type="submission" date="2020-08" db="EMBL/GenBank/DDBJ databases">
        <title>Genomic Encyclopedia of Type Strains, Phase IV (KMG-IV): sequencing the most valuable type-strain genomes for metagenomic binning, comparative biology and taxonomic classification.</title>
        <authorList>
            <person name="Goeker M."/>
        </authorList>
    </citation>
    <scope>NUCLEOTIDE SEQUENCE [LARGE SCALE GENOMIC DNA]</scope>
    <source>
        <strain evidence="2 3">DSM 14552</strain>
    </source>
</reference>
<keyword evidence="3" id="KW-1185">Reference proteome</keyword>
<accession>A0A7W5ZX56</accession>
<dbReference type="Pfam" id="PF18735">
    <property type="entry name" value="HEPN_RiboL-PSP"/>
    <property type="match status" value="1"/>
</dbReference>
<proteinExistence type="predicted"/>
<name>A0A7W5ZX56_9SPHN</name>
<evidence type="ECO:0000259" key="1">
    <source>
        <dbReference type="Pfam" id="PF18735"/>
    </source>
</evidence>
<feature type="domain" description="RiboL-PSP-HEPN" evidence="1">
    <location>
        <begin position="2"/>
        <end position="152"/>
    </location>
</feature>
<dbReference type="AlphaFoldDB" id="A0A7W5ZX56"/>
<protein>
    <recommendedName>
        <fullName evidence="1">RiboL-PSP-HEPN domain-containing protein</fullName>
    </recommendedName>
</protein>
<evidence type="ECO:0000313" key="2">
    <source>
        <dbReference type="EMBL" id="MBB3860144.1"/>
    </source>
</evidence>
<gene>
    <name evidence="2" type="ORF">GGQ88_001405</name>
</gene>
<dbReference type="EMBL" id="JACICY010000002">
    <property type="protein sequence ID" value="MBB3860144.1"/>
    <property type="molecule type" value="Genomic_DNA"/>
</dbReference>
<dbReference type="Proteomes" id="UP000562395">
    <property type="component" value="Unassembled WGS sequence"/>
</dbReference>
<evidence type="ECO:0000313" key="3">
    <source>
        <dbReference type="Proteomes" id="UP000562395"/>
    </source>
</evidence>
<dbReference type="InterPro" id="IPR041519">
    <property type="entry name" value="HEPN_RiboL-PSP"/>
</dbReference>